<dbReference type="InterPro" id="IPR036661">
    <property type="entry name" value="Luciferase-like_sf"/>
</dbReference>
<dbReference type="GO" id="GO:0016705">
    <property type="term" value="F:oxidoreductase activity, acting on paired donors, with incorporation or reduction of molecular oxygen"/>
    <property type="evidence" value="ECO:0007669"/>
    <property type="project" value="InterPro"/>
</dbReference>
<organism evidence="1">
    <name type="scientific">uncultured marine group II/III euryarchaeote KM3_181_C06</name>
    <dbReference type="NCBI Taxonomy" id="1457944"/>
    <lineage>
        <taxon>Archaea</taxon>
        <taxon>Methanobacteriati</taxon>
        <taxon>Methanobacteriota</taxon>
        <taxon>environmental samples</taxon>
    </lineage>
</organism>
<accession>A0A075GQ96</accession>
<dbReference type="SUPFAM" id="SSF51679">
    <property type="entry name" value="Bacterial luciferase-like"/>
    <property type="match status" value="1"/>
</dbReference>
<protein>
    <submittedName>
        <fullName evidence="1">Bacterial luciferase domain-containing protein</fullName>
    </submittedName>
</protein>
<reference evidence="1" key="1">
    <citation type="journal article" date="2014" name="Genome Biol. Evol.">
        <title>Pangenome evidence for extensive interdomain horizontal transfer affecting lineage core and shell genes in uncultured planktonic thaumarchaeota and euryarchaeota.</title>
        <authorList>
            <person name="Deschamps P."/>
            <person name="Zivanovic Y."/>
            <person name="Moreira D."/>
            <person name="Rodriguez-Valera F."/>
            <person name="Lopez-Garcia P."/>
        </authorList>
    </citation>
    <scope>NUCLEOTIDE SEQUENCE</scope>
</reference>
<proteinExistence type="predicted"/>
<dbReference type="AlphaFoldDB" id="A0A075GQ96"/>
<dbReference type="Gene3D" id="3.20.20.30">
    <property type="entry name" value="Luciferase-like domain"/>
    <property type="match status" value="1"/>
</dbReference>
<sequence length="415" mass="46878">MRLRFDVFFSISQTPDTSGHTPSESKMFANFFDQVELADELGFGVGWVAQAHLSTEVQKRNSKPVVPHYPGEVGLCTDFFQVASEMFSRTSSIEVGSAVMSILASGGPIAQAERVGSFLALHGLDPDESRRLHIGFSAGRFEFMARPYGIVPRDVVEEAAWPALRGQVFAEASEIFLRLLNGEIVSSEMIRPTVLTRDNFRSDEDWAGVQGAAMSVRGLDSSPDSIEFAKRYEFEEIKTIPQEWRRELLNLVLGSHDSKLQEEVNKLRPVQVFNLSITPPHVIEETHDRFSQHYHPDGGPWERSMMPRTVMVFVNDEEGLTLEQQDEAAMKEARAALTTYWNALEGTIDPTKIERAADNAVIGNVESVSEQILERFHPEDRLMCWFDFFNHDSERVKRNMTAFMTKVAPRVNWGS</sequence>
<evidence type="ECO:0000313" key="1">
    <source>
        <dbReference type="EMBL" id="AIF05240.1"/>
    </source>
</evidence>
<dbReference type="EMBL" id="KF900733">
    <property type="protein sequence ID" value="AIF05240.1"/>
    <property type="molecule type" value="Genomic_DNA"/>
</dbReference>
<name>A0A075GQ96_9EURY</name>